<evidence type="ECO:0000256" key="16">
    <source>
        <dbReference type="ARBA" id="ARBA00034438"/>
    </source>
</evidence>
<dbReference type="GeneID" id="107065596"/>
<dbReference type="InterPro" id="IPR013083">
    <property type="entry name" value="Znf_RING/FYVE/PHD"/>
</dbReference>
<dbReference type="InterPro" id="IPR025654">
    <property type="entry name" value="PEX2/10"/>
</dbReference>
<dbReference type="SMART" id="SM00184">
    <property type="entry name" value="RING"/>
    <property type="match status" value="1"/>
</dbReference>
<evidence type="ECO:0000256" key="3">
    <source>
        <dbReference type="ARBA" id="ARBA00008704"/>
    </source>
</evidence>
<keyword evidence="11" id="KW-0653">Protein transport</keyword>
<evidence type="ECO:0000256" key="9">
    <source>
        <dbReference type="ARBA" id="ARBA00022786"/>
    </source>
</evidence>
<evidence type="ECO:0000256" key="7">
    <source>
        <dbReference type="ARBA" id="ARBA00022723"/>
    </source>
</evidence>
<dbReference type="InterPro" id="IPR001841">
    <property type="entry name" value="Znf_RING"/>
</dbReference>
<keyword evidence="5" id="KW-0808">Transferase</keyword>
<evidence type="ECO:0000256" key="11">
    <source>
        <dbReference type="ARBA" id="ARBA00022927"/>
    </source>
</evidence>
<dbReference type="Proteomes" id="UP000694924">
    <property type="component" value="Unplaced"/>
</dbReference>
<dbReference type="RefSeq" id="XP_015174928.1">
    <property type="nucleotide sequence ID" value="XM_015319442.1"/>
</dbReference>
<dbReference type="SUPFAM" id="SSF57850">
    <property type="entry name" value="RING/U-box"/>
    <property type="match status" value="1"/>
</dbReference>
<evidence type="ECO:0000256" key="13">
    <source>
        <dbReference type="ARBA" id="ARBA00023136"/>
    </source>
</evidence>
<keyword evidence="8 18" id="KW-0863">Zinc-finger</keyword>
<evidence type="ECO:0000256" key="4">
    <source>
        <dbReference type="ARBA" id="ARBA00022448"/>
    </source>
</evidence>
<comment type="similarity">
    <text evidence="3">Belongs to the pex2/pex10/pex12 family.</text>
</comment>
<evidence type="ECO:0000256" key="2">
    <source>
        <dbReference type="ARBA" id="ARBA00004906"/>
    </source>
</evidence>
<keyword evidence="4" id="KW-0813">Transport</keyword>
<keyword evidence="7" id="KW-0479">Metal-binding</keyword>
<dbReference type="Pfam" id="PF04757">
    <property type="entry name" value="Pex2_Pex12"/>
    <property type="match status" value="1"/>
</dbReference>
<evidence type="ECO:0000256" key="14">
    <source>
        <dbReference type="ARBA" id="ARBA00023140"/>
    </source>
</evidence>
<keyword evidence="10" id="KW-0862">Zinc</keyword>
<evidence type="ECO:0000256" key="6">
    <source>
        <dbReference type="ARBA" id="ARBA00022692"/>
    </source>
</evidence>
<keyword evidence="13 19" id="KW-0472">Membrane</keyword>
<dbReference type="PROSITE" id="PS00518">
    <property type="entry name" value="ZF_RING_1"/>
    <property type="match status" value="1"/>
</dbReference>
<dbReference type="PANTHER" id="PTHR48178">
    <property type="entry name" value="PEROXISOME BIOGENESIS FACTOR 2"/>
    <property type="match status" value="1"/>
</dbReference>
<accession>A0ABM1I3Z1</accession>
<dbReference type="InterPro" id="IPR017907">
    <property type="entry name" value="Znf_RING_CS"/>
</dbReference>
<keyword evidence="12 19" id="KW-1133">Transmembrane helix</keyword>
<organism evidence="21 22">
    <name type="scientific">Polistes dominula</name>
    <name type="common">European paper wasp</name>
    <name type="synonym">Vespa dominula</name>
    <dbReference type="NCBI Taxonomy" id="743375"/>
    <lineage>
        <taxon>Eukaryota</taxon>
        <taxon>Metazoa</taxon>
        <taxon>Ecdysozoa</taxon>
        <taxon>Arthropoda</taxon>
        <taxon>Hexapoda</taxon>
        <taxon>Insecta</taxon>
        <taxon>Pterygota</taxon>
        <taxon>Neoptera</taxon>
        <taxon>Endopterygota</taxon>
        <taxon>Hymenoptera</taxon>
        <taxon>Apocrita</taxon>
        <taxon>Aculeata</taxon>
        <taxon>Vespoidea</taxon>
        <taxon>Vespidae</taxon>
        <taxon>Polistinae</taxon>
        <taxon>Polistini</taxon>
        <taxon>Polistes</taxon>
    </lineage>
</organism>
<evidence type="ECO:0000259" key="20">
    <source>
        <dbReference type="PROSITE" id="PS50089"/>
    </source>
</evidence>
<evidence type="ECO:0000313" key="22">
    <source>
        <dbReference type="RefSeq" id="XP_015174928.1"/>
    </source>
</evidence>
<keyword evidence="6 19" id="KW-0812">Transmembrane</keyword>
<evidence type="ECO:0000256" key="8">
    <source>
        <dbReference type="ARBA" id="ARBA00022771"/>
    </source>
</evidence>
<feature type="transmembrane region" description="Helical" evidence="19">
    <location>
        <begin position="178"/>
        <end position="199"/>
    </location>
</feature>
<evidence type="ECO:0000256" key="19">
    <source>
        <dbReference type="SAM" id="Phobius"/>
    </source>
</evidence>
<protein>
    <recommendedName>
        <fullName evidence="17">RING-type E3 ubiquitin transferase (cysteine targeting)</fullName>
        <ecNumber evidence="17">2.3.2.36</ecNumber>
    </recommendedName>
    <alternativeName>
        <fullName evidence="15">Peroxin-2</fullName>
    </alternativeName>
</protein>
<evidence type="ECO:0000313" key="21">
    <source>
        <dbReference type="Proteomes" id="UP000694924"/>
    </source>
</evidence>
<proteinExistence type="inferred from homology"/>
<dbReference type="PROSITE" id="PS50089">
    <property type="entry name" value="ZF_RING_2"/>
    <property type="match status" value="1"/>
</dbReference>
<reference evidence="22" key="1">
    <citation type="submission" date="2025-08" db="UniProtKB">
        <authorList>
            <consortium name="RefSeq"/>
        </authorList>
    </citation>
    <scope>IDENTIFICATION</scope>
    <source>
        <tissue evidence="22">Whole body</tissue>
    </source>
</reference>
<evidence type="ECO:0000256" key="12">
    <source>
        <dbReference type="ARBA" id="ARBA00022989"/>
    </source>
</evidence>
<evidence type="ECO:0000256" key="10">
    <source>
        <dbReference type="ARBA" id="ARBA00022833"/>
    </source>
</evidence>
<dbReference type="Gene3D" id="3.30.40.10">
    <property type="entry name" value="Zinc/RING finger domain, C3HC4 (zinc finger)"/>
    <property type="match status" value="1"/>
</dbReference>
<sequence>MSSISYVPRINQLDATLLDSEIDKVFQNQIKEIFKFCPPGKVDKWLPEIKALLKILIWSFSLGCKSSTFGQQMLDLHYNNFNKKKSILFLALKLLPEYFKGRVIDNGMISSSNRLRRLKIYTSWIATVVHFLEFINLVSFLHRGTQPLLIERLLNISSVSTNPNRPRSIGYSYMTRELLWHGLMELFTLGIPMINYHYLKQRIRWLWTNRKQDSIKRSFPIMNESTICAYCKEKPILPTHAGCEHIFCYYCLQANFTAMKMLLCPECNTELHDCVMKNYVANLGPTATVENNNLL</sequence>
<comment type="pathway">
    <text evidence="2">Protein modification; protein ubiquitination.</text>
</comment>
<comment type="subcellular location">
    <subcellularLocation>
        <location evidence="1">Peroxisome membrane</location>
        <topology evidence="1">Multi-pass membrane protein</topology>
    </subcellularLocation>
</comment>
<name>A0ABM1I3Z1_POLDO</name>
<evidence type="ECO:0000256" key="1">
    <source>
        <dbReference type="ARBA" id="ARBA00004585"/>
    </source>
</evidence>
<feature type="domain" description="RING-type" evidence="20">
    <location>
        <begin position="228"/>
        <end position="268"/>
    </location>
</feature>
<dbReference type="EC" id="2.3.2.36" evidence="17"/>
<dbReference type="PANTHER" id="PTHR48178:SF1">
    <property type="entry name" value="PEROXISOME BIOGENESIS FACTOR 2"/>
    <property type="match status" value="1"/>
</dbReference>
<keyword evidence="21" id="KW-1185">Reference proteome</keyword>
<evidence type="ECO:0000256" key="17">
    <source>
        <dbReference type="ARBA" id="ARBA00034523"/>
    </source>
</evidence>
<comment type="catalytic activity">
    <reaction evidence="16">
        <text>[E2 ubiquitin-conjugating enzyme]-S-ubiquitinyl-L-cysteine + [acceptor protein]-L-cysteine = [E2 ubiquitin-conjugating enzyme]-L-cysteine + [acceptor protein]-S-ubiquitinyl-L-cysteine.</text>
        <dbReference type="EC" id="2.3.2.36"/>
    </reaction>
</comment>
<dbReference type="InterPro" id="IPR006845">
    <property type="entry name" value="Pex_N"/>
</dbReference>
<gene>
    <name evidence="22" type="primary">LOC107065596</name>
</gene>
<keyword evidence="14" id="KW-0576">Peroxisome</keyword>
<keyword evidence="9" id="KW-0833">Ubl conjugation pathway</keyword>
<evidence type="ECO:0000256" key="15">
    <source>
        <dbReference type="ARBA" id="ARBA00032511"/>
    </source>
</evidence>
<evidence type="ECO:0000256" key="5">
    <source>
        <dbReference type="ARBA" id="ARBA00022679"/>
    </source>
</evidence>
<evidence type="ECO:0000256" key="18">
    <source>
        <dbReference type="PROSITE-ProRule" id="PRU00175"/>
    </source>
</evidence>
<feature type="transmembrane region" description="Helical" evidence="19">
    <location>
        <begin position="120"/>
        <end position="141"/>
    </location>
</feature>